<evidence type="ECO:0000256" key="3">
    <source>
        <dbReference type="ARBA" id="ARBA00022737"/>
    </source>
</evidence>
<evidence type="ECO:0000256" key="6">
    <source>
        <dbReference type="ARBA" id="ARBA00023242"/>
    </source>
</evidence>
<keyword evidence="4 7" id="KW-0863">Zinc-finger</keyword>
<gene>
    <name evidence="9" type="ORF">NBO_36gi001</name>
</gene>
<name>R0M814_NOSB1</name>
<comment type="subcellular location">
    <subcellularLocation>
        <location evidence="1">Nucleus</location>
    </subcellularLocation>
</comment>
<evidence type="ECO:0000313" key="9">
    <source>
        <dbReference type="EMBL" id="EOB14144.1"/>
    </source>
</evidence>
<dbReference type="SMART" id="SM00355">
    <property type="entry name" value="ZnF_C2H2"/>
    <property type="match status" value="2"/>
</dbReference>
<evidence type="ECO:0000256" key="1">
    <source>
        <dbReference type="ARBA" id="ARBA00004123"/>
    </source>
</evidence>
<evidence type="ECO:0000256" key="2">
    <source>
        <dbReference type="ARBA" id="ARBA00022723"/>
    </source>
</evidence>
<evidence type="ECO:0000256" key="7">
    <source>
        <dbReference type="PROSITE-ProRule" id="PRU00042"/>
    </source>
</evidence>
<organism evidence="9 10">
    <name type="scientific">Nosema bombycis (strain CQ1 / CVCC 102059)</name>
    <name type="common">Microsporidian parasite</name>
    <name type="synonym">Pebrine of silkworm</name>
    <dbReference type="NCBI Taxonomy" id="578461"/>
    <lineage>
        <taxon>Eukaryota</taxon>
        <taxon>Fungi</taxon>
        <taxon>Fungi incertae sedis</taxon>
        <taxon>Microsporidia</taxon>
        <taxon>Nosematidae</taxon>
        <taxon>Nosema</taxon>
    </lineage>
</organism>
<evidence type="ECO:0000256" key="5">
    <source>
        <dbReference type="ARBA" id="ARBA00022833"/>
    </source>
</evidence>
<keyword evidence="3" id="KW-0677">Repeat</keyword>
<keyword evidence="5" id="KW-0862">Zinc</keyword>
<feature type="domain" description="C2H2-type" evidence="8">
    <location>
        <begin position="85"/>
        <end position="113"/>
    </location>
</feature>
<reference evidence="9 10" key="1">
    <citation type="journal article" date="2013" name="BMC Genomics">
        <title>Comparative genomics of parasitic silkworm microsporidia reveal an association between genome expansion and host adaptation.</title>
        <authorList>
            <person name="Pan G."/>
            <person name="Xu J."/>
            <person name="Li T."/>
            <person name="Xia Q."/>
            <person name="Liu S.L."/>
            <person name="Zhang G."/>
            <person name="Li S."/>
            <person name="Li C."/>
            <person name="Liu H."/>
            <person name="Yang L."/>
            <person name="Liu T."/>
            <person name="Zhang X."/>
            <person name="Wu Z."/>
            <person name="Fan W."/>
            <person name="Dang X."/>
            <person name="Xiang H."/>
            <person name="Tao M."/>
            <person name="Li Y."/>
            <person name="Hu J."/>
            <person name="Li Z."/>
            <person name="Lin L."/>
            <person name="Luo J."/>
            <person name="Geng L."/>
            <person name="Wang L."/>
            <person name="Long M."/>
            <person name="Wan Y."/>
            <person name="He N."/>
            <person name="Zhang Z."/>
            <person name="Lu C."/>
            <person name="Keeling P.J."/>
            <person name="Wang J."/>
            <person name="Xiang Z."/>
            <person name="Zhou Z."/>
        </authorList>
    </citation>
    <scope>NUCLEOTIDE SEQUENCE [LARGE SCALE GENOMIC DNA]</scope>
    <source>
        <strain evidence="10">CQ1 / CVCC 102059</strain>
    </source>
</reference>
<dbReference type="GO" id="GO:0008270">
    <property type="term" value="F:zinc ion binding"/>
    <property type="evidence" value="ECO:0007669"/>
    <property type="project" value="UniProtKB-KW"/>
</dbReference>
<protein>
    <submittedName>
        <fullName evidence="9">Zinc finger protein</fullName>
    </submittedName>
</protein>
<feature type="domain" description="C2H2-type" evidence="8">
    <location>
        <begin position="119"/>
        <end position="149"/>
    </location>
</feature>
<dbReference type="SUPFAM" id="SSF57667">
    <property type="entry name" value="beta-beta-alpha zinc fingers"/>
    <property type="match status" value="1"/>
</dbReference>
<dbReference type="HOGENOM" id="CLU_1741091_0_0_1"/>
<accession>R0M814</accession>
<dbReference type="Proteomes" id="UP000016927">
    <property type="component" value="Unassembled WGS sequence"/>
</dbReference>
<proteinExistence type="predicted"/>
<dbReference type="AlphaFoldDB" id="R0M814"/>
<keyword evidence="2" id="KW-0479">Metal-binding</keyword>
<evidence type="ECO:0000256" key="4">
    <source>
        <dbReference type="ARBA" id="ARBA00022771"/>
    </source>
</evidence>
<dbReference type="PROSITE" id="PS00028">
    <property type="entry name" value="ZINC_FINGER_C2H2_1"/>
    <property type="match status" value="2"/>
</dbReference>
<sequence>MAAELKEDVKQEVELKKINTNLFDDKRAELISMGLLPSFLDPDILSEESEVGKLVKTELTSMGLLPAEKDCASIEKVNNGNVKKFKCDKCDATFTSSNGKKYHINKVHTTEKDSIEKPYKCLEDGCLKKFTSKNGLKSHMKFKHPAKNNL</sequence>
<evidence type="ECO:0000259" key="8">
    <source>
        <dbReference type="PROSITE" id="PS50157"/>
    </source>
</evidence>
<dbReference type="InterPro" id="IPR013087">
    <property type="entry name" value="Znf_C2H2_type"/>
</dbReference>
<dbReference type="PANTHER" id="PTHR24394:SF29">
    <property type="entry name" value="MYONEURIN"/>
    <property type="match status" value="1"/>
</dbReference>
<dbReference type="InterPro" id="IPR036236">
    <property type="entry name" value="Znf_C2H2_sf"/>
</dbReference>
<dbReference type="Gene3D" id="3.30.160.60">
    <property type="entry name" value="Classic Zinc Finger"/>
    <property type="match status" value="2"/>
</dbReference>
<keyword evidence="6" id="KW-0539">Nucleus</keyword>
<dbReference type="GO" id="GO:0005634">
    <property type="term" value="C:nucleus"/>
    <property type="evidence" value="ECO:0007669"/>
    <property type="project" value="UniProtKB-SubCell"/>
</dbReference>
<evidence type="ECO:0000313" key="10">
    <source>
        <dbReference type="Proteomes" id="UP000016927"/>
    </source>
</evidence>
<dbReference type="EMBL" id="KB908944">
    <property type="protein sequence ID" value="EOB14144.1"/>
    <property type="molecule type" value="Genomic_DNA"/>
</dbReference>
<dbReference type="PANTHER" id="PTHR24394">
    <property type="entry name" value="ZINC FINGER PROTEIN"/>
    <property type="match status" value="1"/>
</dbReference>
<dbReference type="OrthoDB" id="3269380at2759"/>
<keyword evidence="10" id="KW-1185">Reference proteome</keyword>
<dbReference type="PROSITE" id="PS50157">
    <property type="entry name" value="ZINC_FINGER_C2H2_2"/>
    <property type="match status" value="2"/>
</dbReference>
<dbReference type="VEuPathDB" id="MicrosporidiaDB:NBO_36gi001"/>
<dbReference type="GO" id="GO:0000981">
    <property type="term" value="F:DNA-binding transcription factor activity, RNA polymerase II-specific"/>
    <property type="evidence" value="ECO:0007669"/>
    <property type="project" value="TreeGrafter"/>
</dbReference>
<dbReference type="STRING" id="578461.R0M814"/>